<proteinExistence type="predicted"/>
<keyword evidence="2" id="KW-1185">Reference proteome</keyword>
<sequence length="62" mass="6976">MPDGRYNEAPTHNGNGDVTTPSFCLPVIFQTPKIFVPPLFLPSVLFAFQRQWPFTILIAIDV</sequence>
<evidence type="ECO:0000313" key="2">
    <source>
        <dbReference type="Proteomes" id="UP001642483"/>
    </source>
</evidence>
<name>A0ABP0EXB9_CLALP</name>
<protein>
    <submittedName>
        <fullName evidence="1">Uncharacterized protein</fullName>
    </submittedName>
</protein>
<gene>
    <name evidence="1" type="ORF">CVLEPA_LOCUS1093</name>
</gene>
<accession>A0ABP0EXB9</accession>
<evidence type="ECO:0000313" key="1">
    <source>
        <dbReference type="EMBL" id="CAK8672100.1"/>
    </source>
</evidence>
<dbReference type="EMBL" id="CAWYQH010000001">
    <property type="protein sequence ID" value="CAK8672100.1"/>
    <property type="molecule type" value="Genomic_DNA"/>
</dbReference>
<dbReference type="Proteomes" id="UP001642483">
    <property type="component" value="Unassembled WGS sequence"/>
</dbReference>
<comment type="caution">
    <text evidence="1">The sequence shown here is derived from an EMBL/GenBank/DDBJ whole genome shotgun (WGS) entry which is preliminary data.</text>
</comment>
<reference evidence="1 2" key="1">
    <citation type="submission" date="2024-02" db="EMBL/GenBank/DDBJ databases">
        <authorList>
            <person name="Daric V."/>
            <person name="Darras S."/>
        </authorList>
    </citation>
    <scope>NUCLEOTIDE SEQUENCE [LARGE SCALE GENOMIC DNA]</scope>
</reference>
<organism evidence="1 2">
    <name type="scientific">Clavelina lepadiformis</name>
    <name type="common">Light-bulb sea squirt</name>
    <name type="synonym">Ascidia lepadiformis</name>
    <dbReference type="NCBI Taxonomy" id="159417"/>
    <lineage>
        <taxon>Eukaryota</taxon>
        <taxon>Metazoa</taxon>
        <taxon>Chordata</taxon>
        <taxon>Tunicata</taxon>
        <taxon>Ascidiacea</taxon>
        <taxon>Aplousobranchia</taxon>
        <taxon>Clavelinidae</taxon>
        <taxon>Clavelina</taxon>
    </lineage>
</organism>